<gene>
    <name evidence="2" type="ORF">RWH45_10425</name>
</gene>
<dbReference type="Proteomes" id="UP001263371">
    <property type="component" value="Unassembled WGS sequence"/>
</dbReference>
<name>A0ABU3T8E2_9MICO</name>
<proteinExistence type="predicted"/>
<keyword evidence="1" id="KW-1133">Transmembrane helix</keyword>
<keyword evidence="1" id="KW-0472">Membrane</keyword>
<dbReference type="EMBL" id="JAWDIS010000002">
    <property type="protein sequence ID" value="MDU0367633.1"/>
    <property type="molecule type" value="Genomic_DNA"/>
</dbReference>
<evidence type="ECO:0008006" key="4">
    <source>
        <dbReference type="Google" id="ProtNLM"/>
    </source>
</evidence>
<evidence type="ECO:0000313" key="3">
    <source>
        <dbReference type="Proteomes" id="UP001263371"/>
    </source>
</evidence>
<organism evidence="2 3">
    <name type="scientific">Microbacterium galbum</name>
    <dbReference type="NCBI Taxonomy" id="3075994"/>
    <lineage>
        <taxon>Bacteria</taxon>
        <taxon>Bacillati</taxon>
        <taxon>Actinomycetota</taxon>
        <taxon>Actinomycetes</taxon>
        <taxon>Micrococcales</taxon>
        <taxon>Microbacteriaceae</taxon>
        <taxon>Microbacterium</taxon>
    </lineage>
</organism>
<sequence>MTSDDASKIRWASWVRPSRCDRVMKSRSAERRQRAVILVGALTLLVGCGAAVGYVQGRLSVPTDLAPPFAVERSDVQVNDFSDRHTVVMEVSLHTSWRVLVQTSGIVTSSSCAPEAAIVSGDSVFAVDGTPLIDLSTPHPLWRPLGADAKGGDVRELQRSFASLGFRGAIDGVVGPQTIAFFNGLRRAIASDAPLVTEIAPSDIVWLPEESVTGASCPVPVGSVVHPGDVLAELPPRISALRIGTLPVAMPDLPRTVVIDGVSAAVDEQGNVDRQSWPEISETPSFEAYVADPKTVVLKGDVQLTTPIQVSRIPPSAIFGTRTGKGCVSDGVQTYEGEILTSELGYTLMSFASGSPSEVLIAPDDQQTCP</sequence>
<comment type="caution">
    <text evidence="2">The sequence shown here is derived from an EMBL/GenBank/DDBJ whole genome shotgun (WGS) entry which is preliminary data.</text>
</comment>
<dbReference type="RefSeq" id="WP_315994835.1">
    <property type="nucleotide sequence ID" value="NZ_JAWDIS010000002.1"/>
</dbReference>
<evidence type="ECO:0000256" key="1">
    <source>
        <dbReference type="SAM" id="Phobius"/>
    </source>
</evidence>
<reference evidence="2 3" key="1">
    <citation type="submission" date="2023-09" db="EMBL/GenBank/DDBJ databases">
        <title>Microbacterium fusihabitans sp. nov., Microbacterium phycihabitans sp. nov., and Microbacterium cervinum sp. nov., isolated from dried seaweeds of beach.</title>
        <authorList>
            <person name="Lee S.D."/>
        </authorList>
    </citation>
    <scope>NUCLEOTIDE SEQUENCE [LARGE SCALE GENOMIC DNA]</scope>
    <source>
        <strain evidence="2 3">KSW4-17</strain>
    </source>
</reference>
<keyword evidence="1" id="KW-0812">Transmembrane</keyword>
<feature type="transmembrane region" description="Helical" evidence="1">
    <location>
        <begin position="35"/>
        <end position="55"/>
    </location>
</feature>
<accession>A0ABU3T8E2</accession>
<protein>
    <recommendedName>
        <fullName evidence="4">Peptidoglycan-binding protein</fullName>
    </recommendedName>
</protein>
<evidence type="ECO:0000313" key="2">
    <source>
        <dbReference type="EMBL" id="MDU0367633.1"/>
    </source>
</evidence>
<keyword evidence="3" id="KW-1185">Reference proteome</keyword>